<dbReference type="AlphaFoldDB" id="A0AAN8UG83"/>
<keyword evidence="3" id="KW-1185">Reference proteome</keyword>
<evidence type="ECO:0000313" key="3">
    <source>
        <dbReference type="Proteomes" id="UP001371456"/>
    </source>
</evidence>
<accession>A0AAN8UG83</accession>
<dbReference type="GO" id="GO:0006164">
    <property type="term" value="P:purine nucleotide biosynthetic process"/>
    <property type="evidence" value="ECO:0007669"/>
    <property type="project" value="TreeGrafter"/>
</dbReference>
<sequence length="92" mass="9755">MYAAKLDGEGVAMYDVVVGLLEAMIELGIATDRGKDSLSIATQTSREVVKALGSLVISTYVTCPYITKTVTPNLKLGDDGVLLHIDLAKGKQ</sequence>
<dbReference type="InterPro" id="IPR055181">
    <property type="entry name" value="FGAR-AT_PurM_N-like"/>
</dbReference>
<gene>
    <name evidence="2" type="ORF">RDI58_003400</name>
</gene>
<dbReference type="PANTHER" id="PTHR10099:SF10">
    <property type="entry name" value="PHOSPHORIBOSYLFORMYLGLYCINAMIDINE SYNTHASE"/>
    <property type="match status" value="1"/>
</dbReference>
<dbReference type="EMBL" id="JBANQN010000001">
    <property type="protein sequence ID" value="KAK6805615.1"/>
    <property type="molecule type" value="Genomic_DNA"/>
</dbReference>
<dbReference type="GO" id="GO:0004642">
    <property type="term" value="F:phosphoribosylformylglycinamidine synthase activity"/>
    <property type="evidence" value="ECO:0007669"/>
    <property type="project" value="TreeGrafter"/>
</dbReference>
<dbReference type="SUPFAM" id="SSF55326">
    <property type="entry name" value="PurM N-terminal domain-like"/>
    <property type="match status" value="1"/>
</dbReference>
<dbReference type="Pfam" id="PF22689">
    <property type="entry name" value="FGAR-AT_PurM_N-like"/>
    <property type="match status" value="1"/>
</dbReference>
<reference evidence="2 3" key="1">
    <citation type="submission" date="2024-02" db="EMBL/GenBank/DDBJ databases">
        <title>de novo genome assembly of Solanum bulbocastanum strain 11H21.</title>
        <authorList>
            <person name="Hosaka A.J."/>
        </authorList>
    </citation>
    <scope>NUCLEOTIDE SEQUENCE [LARGE SCALE GENOMIC DNA]</scope>
    <source>
        <tissue evidence="2">Young leaves</tissue>
    </source>
</reference>
<evidence type="ECO:0000313" key="2">
    <source>
        <dbReference type="EMBL" id="KAK6805615.1"/>
    </source>
</evidence>
<dbReference type="PANTHER" id="PTHR10099">
    <property type="entry name" value="PHOSPHORIBOSYLFORMYLGLYCINAMIDINE SYNTHASE"/>
    <property type="match status" value="1"/>
</dbReference>
<feature type="domain" description="FGAR-AT PurM N-terminal-like" evidence="1">
    <location>
        <begin position="1"/>
        <end position="60"/>
    </location>
</feature>
<organism evidence="2 3">
    <name type="scientific">Solanum bulbocastanum</name>
    <name type="common">Wild potato</name>
    <dbReference type="NCBI Taxonomy" id="147425"/>
    <lineage>
        <taxon>Eukaryota</taxon>
        <taxon>Viridiplantae</taxon>
        <taxon>Streptophyta</taxon>
        <taxon>Embryophyta</taxon>
        <taxon>Tracheophyta</taxon>
        <taxon>Spermatophyta</taxon>
        <taxon>Magnoliopsida</taxon>
        <taxon>eudicotyledons</taxon>
        <taxon>Gunneridae</taxon>
        <taxon>Pentapetalae</taxon>
        <taxon>asterids</taxon>
        <taxon>lamiids</taxon>
        <taxon>Solanales</taxon>
        <taxon>Solanaceae</taxon>
        <taxon>Solanoideae</taxon>
        <taxon>Solaneae</taxon>
        <taxon>Solanum</taxon>
    </lineage>
</organism>
<dbReference type="Proteomes" id="UP001371456">
    <property type="component" value="Unassembled WGS sequence"/>
</dbReference>
<evidence type="ECO:0000259" key="1">
    <source>
        <dbReference type="Pfam" id="PF22689"/>
    </source>
</evidence>
<dbReference type="InterPro" id="IPR036921">
    <property type="entry name" value="PurM-like_N_sf"/>
</dbReference>
<proteinExistence type="predicted"/>
<comment type="caution">
    <text evidence="2">The sequence shown here is derived from an EMBL/GenBank/DDBJ whole genome shotgun (WGS) entry which is preliminary data.</text>
</comment>
<dbReference type="GO" id="GO:0005737">
    <property type="term" value="C:cytoplasm"/>
    <property type="evidence" value="ECO:0007669"/>
    <property type="project" value="TreeGrafter"/>
</dbReference>
<name>A0AAN8UG83_SOLBU</name>
<protein>
    <recommendedName>
        <fullName evidence="1">FGAR-AT PurM N-terminal-like domain-containing protein</fullName>
    </recommendedName>
</protein>